<dbReference type="Gene3D" id="3.30.70.1280">
    <property type="entry name" value="SP0830-like domains"/>
    <property type="match status" value="1"/>
</dbReference>
<dbReference type="PIRSF" id="PIRSF008502">
    <property type="entry name" value="UCP008502"/>
    <property type="match status" value="1"/>
</dbReference>
<accession>A0ABP5NDP1</accession>
<dbReference type="PANTHER" id="PTHR36439:SF1">
    <property type="entry name" value="DUF1697 DOMAIN-CONTAINING PROTEIN"/>
    <property type="match status" value="1"/>
</dbReference>
<dbReference type="RefSeq" id="WP_344298375.1">
    <property type="nucleotide sequence ID" value="NZ_BAAAQW010000003.1"/>
</dbReference>
<dbReference type="Proteomes" id="UP001500432">
    <property type="component" value="Unassembled WGS sequence"/>
</dbReference>
<reference evidence="2" key="1">
    <citation type="journal article" date="2019" name="Int. J. Syst. Evol. Microbiol.">
        <title>The Global Catalogue of Microorganisms (GCM) 10K type strain sequencing project: providing services to taxonomists for standard genome sequencing and annotation.</title>
        <authorList>
            <consortium name="The Broad Institute Genomics Platform"/>
            <consortium name="The Broad Institute Genome Sequencing Center for Infectious Disease"/>
            <person name="Wu L."/>
            <person name="Ma J."/>
        </authorList>
    </citation>
    <scope>NUCLEOTIDE SEQUENCE [LARGE SCALE GENOMIC DNA]</scope>
    <source>
        <strain evidence="2">JCM 16034</strain>
    </source>
</reference>
<evidence type="ECO:0000313" key="1">
    <source>
        <dbReference type="EMBL" id="GAA2197732.1"/>
    </source>
</evidence>
<dbReference type="InterPro" id="IPR012545">
    <property type="entry name" value="DUF1697"/>
</dbReference>
<dbReference type="PANTHER" id="PTHR36439">
    <property type="entry name" value="BLL4334 PROTEIN"/>
    <property type="match status" value="1"/>
</dbReference>
<name>A0ABP5NDP1_9MICC</name>
<dbReference type="Pfam" id="PF08002">
    <property type="entry name" value="DUF1697"/>
    <property type="match status" value="1"/>
</dbReference>
<dbReference type="EMBL" id="BAAAQW010000003">
    <property type="protein sequence ID" value="GAA2197732.1"/>
    <property type="molecule type" value="Genomic_DNA"/>
</dbReference>
<gene>
    <name evidence="1" type="ORF">GCM10009849_07760</name>
</gene>
<proteinExistence type="predicted"/>
<sequence length="184" mass="19598">MSVRSEYAVFLRGVNVGGITVKMAALREALSALPVEGVTTLLASGNVVLATGLGAMELKSRVEQALRDAFGYDAWVIVLDRDEVRSLIDACPYPADDASTHSYITLSSDPAALDELWDATAGDGTDERTRLSPVATAWRCPKGSTLDSPMSKATAKPKFKATTTTRNLRTLLKVQAAFPPEPAA</sequence>
<dbReference type="SUPFAM" id="SSF160379">
    <property type="entry name" value="SP0830-like"/>
    <property type="match status" value="1"/>
</dbReference>
<comment type="caution">
    <text evidence="1">The sequence shown here is derived from an EMBL/GenBank/DDBJ whole genome shotgun (WGS) entry which is preliminary data.</text>
</comment>
<keyword evidence="2" id="KW-1185">Reference proteome</keyword>
<evidence type="ECO:0000313" key="2">
    <source>
        <dbReference type="Proteomes" id="UP001500432"/>
    </source>
</evidence>
<organism evidence="1 2">
    <name type="scientific">Sinomonas flava</name>
    <dbReference type="NCBI Taxonomy" id="496857"/>
    <lineage>
        <taxon>Bacteria</taxon>
        <taxon>Bacillati</taxon>
        <taxon>Actinomycetota</taxon>
        <taxon>Actinomycetes</taxon>
        <taxon>Micrococcales</taxon>
        <taxon>Micrococcaceae</taxon>
        <taxon>Sinomonas</taxon>
    </lineage>
</organism>
<protein>
    <submittedName>
        <fullName evidence="1">DUF1697 domain-containing protein</fullName>
    </submittedName>
</protein>